<dbReference type="HAMAP" id="MF_01458">
    <property type="entry name" value="FtsH"/>
    <property type="match status" value="1"/>
</dbReference>
<keyword evidence="14" id="KW-1003">Cell membrane</keyword>
<keyword evidence="6 14" id="KW-0547">Nucleotide-binding</keyword>
<evidence type="ECO:0000256" key="9">
    <source>
        <dbReference type="ARBA" id="ARBA00022840"/>
    </source>
</evidence>
<feature type="binding site" evidence="14">
    <location>
        <position position="427"/>
    </location>
    <ligand>
        <name>Zn(2+)</name>
        <dbReference type="ChEBI" id="CHEBI:29105"/>
        <note>catalytic</note>
    </ligand>
</feature>
<comment type="subunit">
    <text evidence="14">Homohexamer.</text>
</comment>
<evidence type="ECO:0000256" key="6">
    <source>
        <dbReference type="ARBA" id="ARBA00022741"/>
    </source>
</evidence>
<comment type="similarity">
    <text evidence="15">Belongs to the AAA ATPase family.</text>
</comment>
<dbReference type="InterPro" id="IPR003593">
    <property type="entry name" value="AAA+_ATPase"/>
</dbReference>
<comment type="function">
    <text evidence="14">Acts as a processive, ATP-dependent zinc metallopeptidase for both cytoplasmic and membrane proteins. Plays a role in the quality control of integral membrane proteins.</text>
</comment>
<evidence type="ECO:0000256" key="10">
    <source>
        <dbReference type="ARBA" id="ARBA00022989"/>
    </source>
</evidence>
<comment type="cofactor">
    <cofactor evidence="14">
        <name>Zn(2+)</name>
        <dbReference type="ChEBI" id="CHEBI:29105"/>
    </cofactor>
    <text evidence="14">Binds 1 zinc ion per subunit.</text>
</comment>
<gene>
    <name evidence="14" type="primary">ftsH</name>
    <name evidence="18" type="ORF">BU653_04775</name>
</gene>
<comment type="caution">
    <text evidence="18">The sequence shown here is derived from an EMBL/GenBank/DDBJ whole genome shotgun (WGS) entry which is preliminary data.</text>
</comment>
<dbReference type="InterPro" id="IPR003960">
    <property type="entry name" value="ATPase_AAA_CS"/>
</dbReference>
<feature type="binding site" evidence="14">
    <location>
        <position position="503"/>
    </location>
    <ligand>
        <name>Zn(2+)</name>
        <dbReference type="ChEBI" id="CHEBI:29105"/>
        <note>catalytic</note>
    </ligand>
</feature>
<dbReference type="FunFam" id="1.10.8.60:FF:000001">
    <property type="entry name" value="ATP-dependent zinc metalloprotease FtsH"/>
    <property type="match status" value="1"/>
</dbReference>
<dbReference type="Pfam" id="PF17862">
    <property type="entry name" value="AAA_lid_3"/>
    <property type="match status" value="1"/>
</dbReference>
<organism evidence="18 19">
    <name type="scientific">Staphylococcus chromogenes</name>
    <name type="common">Staphylococcus hyicus subsp. chromogenes</name>
    <dbReference type="NCBI Taxonomy" id="46126"/>
    <lineage>
        <taxon>Bacteria</taxon>
        <taxon>Bacillati</taxon>
        <taxon>Bacillota</taxon>
        <taxon>Bacilli</taxon>
        <taxon>Bacillales</taxon>
        <taxon>Staphylococcaceae</taxon>
        <taxon>Staphylococcus</taxon>
    </lineage>
</organism>
<comment type="similarity">
    <text evidence="13 14">In the central section; belongs to the AAA ATPase family.</text>
</comment>
<evidence type="ECO:0000256" key="7">
    <source>
        <dbReference type="ARBA" id="ARBA00022801"/>
    </source>
</evidence>
<dbReference type="Gene3D" id="1.20.58.760">
    <property type="entry name" value="Peptidase M41"/>
    <property type="match status" value="1"/>
</dbReference>
<dbReference type="SUPFAM" id="SSF140990">
    <property type="entry name" value="FtsH protease domain-like"/>
    <property type="match status" value="1"/>
</dbReference>
<evidence type="ECO:0000256" key="5">
    <source>
        <dbReference type="ARBA" id="ARBA00022723"/>
    </source>
</evidence>
<accession>A0AAE5W816</accession>
<dbReference type="EMBL" id="PZBZ01000019">
    <property type="protein sequence ID" value="PTG15468.1"/>
    <property type="molecule type" value="Genomic_DNA"/>
</dbReference>
<dbReference type="InterPro" id="IPR037219">
    <property type="entry name" value="Peptidase_M41-like"/>
</dbReference>
<feature type="region of interest" description="Disordered" evidence="16">
    <location>
        <begin position="643"/>
        <end position="714"/>
    </location>
</feature>
<evidence type="ECO:0000313" key="19">
    <source>
        <dbReference type="Proteomes" id="UP000242704"/>
    </source>
</evidence>
<dbReference type="FunFam" id="1.20.58.760:FF:000001">
    <property type="entry name" value="ATP-dependent zinc metalloprotease FtsH"/>
    <property type="match status" value="1"/>
</dbReference>
<dbReference type="CDD" id="cd19501">
    <property type="entry name" value="RecA-like_FtsH"/>
    <property type="match status" value="1"/>
</dbReference>
<dbReference type="SUPFAM" id="SSF52540">
    <property type="entry name" value="P-loop containing nucleoside triphosphate hydrolases"/>
    <property type="match status" value="1"/>
</dbReference>
<keyword evidence="10 14" id="KW-1133">Transmembrane helix</keyword>
<dbReference type="Pfam" id="PF01434">
    <property type="entry name" value="Peptidase_M41"/>
    <property type="match status" value="1"/>
</dbReference>
<keyword evidence="8 14" id="KW-0862">Zinc</keyword>
<dbReference type="InterPro" id="IPR041569">
    <property type="entry name" value="AAA_lid_3"/>
</dbReference>
<reference evidence="18 19" key="1">
    <citation type="journal article" date="2016" name="Front. Microbiol.">
        <title>Comprehensive Phylogenetic Analysis of Bovine Non-aureus Staphylococci Species Based on Whole-Genome Sequencing.</title>
        <authorList>
            <person name="Naushad S."/>
            <person name="Barkema H.W."/>
            <person name="Luby C."/>
            <person name="Condas L.A."/>
            <person name="Nobrega D.B."/>
            <person name="Carson D.A."/>
            <person name="De Buck J."/>
        </authorList>
    </citation>
    <scope>NUCLEOTIDE SEQUENCE [LARGE SCALE GENOMIC DNA]</scope>
    <source>
        <strain evidence="18 19">SNUC 505</strain>
    </source>
</reference>
<feature type="binding site" evidence="14">
    <location>
        <begin position="205"/>
        <end position="212"/>
    </location>
    <ligand>
        <name>ATP</name>
        <dbReference type="ChEBI" id="CHEBI:30616"/>
    </ligand>
</feature>
<keyword evidence="7 14" id="KW-0378">Hydrolase</keyword>
<keyword evidence="12 14" id="KW-0472">Membrane</keyword>
<dbReference type="RefSeq" id="WP_103159366.1">
    <property type="nucleotide sequence ID" value="NZ_BMDK01000005.1"/>
</dbReference>
<evidence type="ECO:0000256" key="4">
    <source>
        <dbReference type="ARBA" id="ARBA00022692"/>
    </source>
</evidence>
<dbReference type="EC" id="3.4.24.-" evidence="14"/>
<keyword evidence="4 14" id="KW-0812">Transmembrane</keyword>
<feature type="compositionally biased region" description="Basic and acidic residues" evidence="16">
    <location>
        <begin position="643"/>
        <end position="690"/>
    </location>
</feature>
<dbReference type="GO" id="GO:0004176">
    <property type="term" value="F:ATP-dependent peptidase activity"/>
    <property type="evidence" value="ECO:0007669"/>
    <property type="project" value="InterPro"/>
</dbReference>
<dbReference type="SMART" id="SM00382">
    <property type="entry name" value="AAA"/>
    <property type="match status" value="1"/>
</dbReference>
<dbReference type="InterPro" id="IPR011546">
    <property type="entry name" value="Pept_M41_FtsH_extracell"/>
</dbReference>
<dbReference type="Gene3D" id="3.40.50.300">
    <property type="entry name" value="P-loop containing nucleotide triphosphate hydrolases"/>
    <property type="match status" value="1"/>
</dbReference>
<proteinExistence type="inferred from homology"/>
<dbReference type="InterPro" id="IPR005936">
    <property type="entry name" value="FtsH"/>
</dbReference>
<dbReference type="PANTHER" id="PTHR23076:SF113">
    <property type="entry name" value="ATP-DEPENDENT ZINC METALLOPROTEASE FTSH 1, CHLOROPLASTIC-RELATED"/>
    <property type="match status" value="1"/>
</dbReference>
<keyword evidence="11 14" id="KW-0482">Metalloprotease</keyword>
<evidence type="ECO:0000256" key="8">
    <source>
        <dbReference type="ARBA" id="ARBA00022833"/>
    </source>
</evidence>
<evidence type="ECO:0000256" key="12">
    <source>
        <dbReference type="ARBA" id="ARBA00023136"/>
    </source>
</evidence>
<feature type="transmembrane region" description="Helical" evidence="14">
    <location>
        <begin position="7"/>
        <end position="25"/>
    </location>
</feature>
<evidence type="ECO:0000256" key="15">
    <source>
        <dbReference type="RuleBase" id="RU003651"/>
    </source>
</evidence>
<comment type="subcellular location">
    <subcellularLocation>
        <location evidence="14">Cell membrane</location>
        <topology evidence="14">Multi-pass membrane protein</topology>
        <orientation evidence="14">Cytoplasmic side</orientation>
    </subcellularLocation>
    <subcellularLocation>
        <location evidence="1">Membrane</location>
    </subcellularLocation>
</comment>
<dbReference type="InterPro" id="IPR003959">
    <property type="entry name" value="ATPase_AAA_core"/>
</dbReference>
<dbReference type="InterPro" id="IPR027417">
    <property type="entry name" value="P-loop_NTPase"/>
</dbReference>
<feature type="binding site" evidence="14">
    <location>
        <position position="431"/>
    </location>
    <ligand>
        <name>Zn(2+)</name>
        <dbReference type="ChEBI" id="CHEBI:29105"/>
        <note>catalytic</note>
    </ligand>
</feature>
<protein>
    <recommendedName>
        <fullName evidence="14">ATP-dependent zinc metalloprotease FtsH</fullName>
        <ecNumber evidence="14">3.4.24.-</ecNumber>
    </recommendedName>
</protein>
<dbReference type="PANTHER" id="PTHR23076">
    <property type="entry name" value="METALLOPROTEASE M41 FTSH"/>
    <property type="match status" value="1"/>
</dbReference>
<dbReference type="FunFam" id="3.40.50.300:FF:000001">
    <property type="entry name" value="ATP-dependent zinc metalloprotease FtsH"/>
    <property type="match status" value="1"/>
</dbReference>
<feature type="domain" description="AAA+ ATPase" evidence="17">
    <location>
        <begin position="197"/>
        <end position="336"/>
    </location>
</feature>
<evidence type="ECO:0000256" key="3">
    <source>
        <dbReference type="ARBA" id="ARBA00022670"/>
    </source>
</evidence>
<evidence type="ECO:0000256" key="16">
    <source>
        <dbReference type="SAM" id="MobiDB-lite"/>
    </source>
</evidence>
<dbReference type="GO" id="GO:0030163">
    <property type="term" value="P:protein catabolic process"/>
    <property type="evidence" value="ECO:0007669"/>
    <property type="project" value="UniProtKB-UniRule"/>
</dbReference>
<dbReference type="GO" id="GO:0005886">
    <property type="term" value="C:plasma membrane"/>
    <property type="evidence" value="ECO:0007669"/>
    <property type="project" value="UniProtKB-SubCell"/>
</dbReference>
<evidence type="ECO:0000259" key="17">
    <source>
        <dbReference type="SMART" id="SM00382"/>
    </source>
</evidence>
<comment type="similarity">
    <text evidence="2 14">In the C-terminal section; belongs to the peptidase M41 family.</text>
</comment>
<dbReference type="GO" id="GO:0008270">
    <property type="term" value="F:zinc ion binding"/>
    <property type="evidence" value="ECO:0007669"/>
    <property type="project" value="UniProtKB-UniRule"/>
</dbReference>
<dbReference type="Proteomes" id="UP000242704">
    <property type="component" value="Unassembled WGS sequence"/>
</dbReference>
<sequence>MQKAFRNVLFIALIGVVIFGLFSWINGNGKVPKELTYKQFTQELKDGKLKTLEVQPSNNVYKVSGKLNNGDDYSSTILFNNDKELEQVTDIAKDQKDLEFTVKEEEGQSVFVSILTTLIPVLIIALLFIFFLSQAQGGGGGGRMMNFGKSKAKMYDNQKRRIRFTDVAGADEEKQELIEIVDFLKDNKKFKQMGSRIPKGVLLVGPPGTGKTLLARAVAGEAGVPFFSISGSDFVEMFVGVGASRVRDLFENAKKNAPCIIFIDEIDAVGRQRGAGVGGGHDEREQTLNQLLVEMDGFGENEGIIMIAATNRPDILDPALLRPGRFDRQIQVGRPDVKGREAVLHVHAKNKPLDETVDLKAIAQRTPGFSGADLENLLNEASLIAARGGKKKIDMRDIEEATDRVIAGPAKKSRVISDKERNIVAHHEAGHTVIGMVLDEAEVVHKVTIVPRGQAGGYAMMLPKQDRFLMTEPEMLDKICGLLGGRVAEDIIFNEVSTGASNDFERATQLARQMVTEYGMSKKLGPLQFSHSGGQVFLGKDMSGQPDYSGQIAYEIDKEVQRIIKEQYERCKEILTKHESQLRLIAETLLTEETLVAEQIQSLFHEGHLPVVNYDDAKVVERHDDEFEEGKYGKSYDEIRREQEELTNRSRAGVSERDKDEQRTAHPEDDTPSEKHHSEEDKRRNEHEDQSSEDTTGYEGEANIDRPGDNQPPR</sequence>
<dbReference type="Gene3D" id="1.10.8.60">
    <property type="match status" value="1"/>
</dbReference>
<feature type="transmembrane region" description="Helical" evidence="14">
    <location>
        <begin position="110"/>
        <end position="133"/>
    </location>
</feature>
<dbReference type="Pfam" id="PF06480">
    <property type="entry name" value="FtsH_ext"/>
    <property type="match status" value="1"/>
</dbReference>
<keyword evidence="9 14" id="KW-0067">ATP-binding</keyword>
<dbReference type="GO" id="GO:0006508">
    <property type="term" value="P:proteolysis"/>
    <property type="evidence" value="ECO:0007669"/>
    <property type="project" value="UniProtKB-KW"/>
</dbReference>
<evidence type="ECO:0000256" key="14">
    <source>
        <dbReference type="HAMAP-Rule" id="MF_01458"/>
    </source>
</evidence>
<dbReference type="Pfam" id="PF00004">
    <property type="entry name" value="AAA"/>
    <property type="match status" value="1"/>
</dbReference>
<evidence type="ECO:0000256" key="11">
    <source>
        <dbReference type="ARBA" id="ARBA00023049"/>
    </source>
</evidence>
<dbReference type="GO" id="GO:0005524">
    <property type="term" value="F:ATP binding"/>
    <property type="evidence" value="ECO:0007669"/>
    <property type="project" value="UniProtKB-UniRule"/>
</dbReference>
<dbReference type="GO" id="GO:0004222">
    <property type="term" value="F:metalloendopeptidase activity"/>
    <property type="evidence" value="ECO:0007669"/>
    <property type="project" value="InterPro"/>
</dbReference>
<keyword evidence="5 14" id="KW-0479">Metal-binding</keyword>
<evidence type="ECO:0000256" key="13">
    <source>
        <dbReference type="ARBA" id="ARBA00061570"/>
    </source>
</evidence>
<evidence type="ECO:0000256" key="1">
    <source>
        <dbReference type="ARBA" id="ARBA00004370"/>
    </source>
</evidence>
<evidence type="ECO:0000313" key="18">
    <source>
        <dbReference type="EMBL" id="PTG15468.1"/>
    </source>
</evidence>
<dbReference type="PROSITE" id="PS00674">
    <property type="entry name" value="AAA"/>
    <property type="match status" value="1"/>
</dbReference>
<dbReference type="AlphaFoldDB" id="A0AAE5W816"/>
<dbReference type="NCBIfam" id="TIGR01241">
    <property type="entry name" value="FtsH_fam"/>
    <property type="match status" value="1"/>
</dbReference>
<dbReference type="InterPro" id="IPR000642">
    <property type="entry name" value="Peptidase_M41"/>
</dbReference>
<keyword evidence="3 14" id="KW-0645">Protease</keyword>
<feature type="active site" evidence="14">
    <location>
        <position position="428"/>
    </location>
</feature>
<evidence type="ECO:0000256" key="2">
    <source>
        <dbReference type="ARBA" id="ARBA00010044"/>
    </source>
</evidence>
<dbReference type="GO" id="GO:0016887">
    <property type="term" value="F:ATP hydrolysis activity"/>
    <property type="evidence" value="ECO:0007669"/>
    <property type="project" value="UniProtKB-UniRule"/>
</dbReference>
<name>A0AAE5W816_STACR</name>